<dbReference type="PROSITE" id="PS52049">
    <property type="entry name" value="ULD"/>
    <property type="match status" value="1"/>
</dbReference>
<evidence type="ECO:0000256" key="6">
    <source>
        <dbReference type="ARBA" id="ARBA00022807"/>
    </source>
</evidence>
<dbReference type="PANTHER" id="PTHR10589">
    <property type="entry name" value="UBIQUITIN CARBOXYL-TERMINAL HYDROLASE"/>
    <property type="match status" value="1"/>
</dbReference>
<evidence type="ECO:0000259" key="12">
    <source>
        <dbReference type="PROSITE" id="PS52048"/>
    </source>
</evidence>
<evidence type="ECO:0000256" key="9">
    <source>
        <dbReference type="PIRSR" id="PIRSR038120-2"/>
    </source>
</evidence>
<accession>A0A8H7VMA2</accession>
<dbReference type="CDD" id="cd09617">
    <property type="entry name" value="Peptidase_C12_UCH37_BAP1"/>
    <property type="match status" value="1"/>
</dbReference>
<organism evidence="13 14">
    <name type="scientific">Circinella minor</name>
    <dbReference type="NCBI Taxonomy" id="1195481"/>
    <lineage>
        <taxon>Eukaryota</taxon>
        <taxon>Fungi</taxon>
        <taxon>Fungi incertae sedis</taxon>
        <taxon>Mucoromycota</taxon>
        <taxon>Mucoromycotina</taxon>
        <taxon>Mucoromycetes</taxon>
        <taxon>Mucorales</taxon>
        <taxon>Lichtheimiaceae</taxon>
        <taxon>Circinella</taxon>
    </lineage>
</organism>
<evidence type="ECO:0000256" key="10">
    <source>
        <dbReference type="PROSITE-ProRule" id="PRU01393"/>
    </source>
</evidence>
<dbReference type="InterPro" id="IPR041507">
    <property type="entry name" value="UCH_C"/>
</dbReference>
<evidence type="ECO:0000256" key="11">
    <source>
        <dbReference type="RuleBase" id="RU361215"/>
    </source>
</evidence>
<dbReference type="EMBL" id="JAEPRB010000102">
    <property type="protein sequence ID" value="KAG2221678.1"/>
    <property type="molecule type" value="Genomic_DNA"/>
</dbReference>
<feature type="active site" description="Proton donor" evidence="8 10">
    <location>
        <position position="167"/>
    </location>
</feature>
<dbReference type="GO" id="GO:0004843">
    <property type="term" value="F:cysteine-type deubiquitinase activity"/>
    <property type="evidence" value="ECO:0007669"/>
    <property type="project" value="UniProtKB-UniRule"/>
</dbReference>
<dbReference type="EC" id="3.4.19.12" evidence="7 11"/>
<dbReference type="Gene3D" id="3.40.532.10">
    <property type="entry name" value="Peptidase C12, ubiquitin carboxyl-terminal hydrolase"/>
    <property type="match status" value="1"/>
</dbReference>
<dbReference type="SUPFAM" id="SSF54001">
    <property type="entry name" value="Cysteine proteinases"/>
    <property type="match status" value="1"/>
</dbReference>
<evidence type="ECO:0000313" key="14">
    <source>
        <dbReference type="Proteomes" id="UP000646827"/>
    </source>
</evidence>
<sequence>MAEAGNWCLIESDPGVFTELISGMGVRGVQVEEIWSLDESTMEQLKPILGLIFLFKWQGASGSEPNVSSTGEPEGSTDHIFFANQVIQNACATQAILSILLNRDDLDLGQELRNFKEFTGDFPPDMKGLAISNSDLIRSVHNSFARSDPFVNEIQDPRASKDEDLFHFIAYLPIHGALYELDGLSRGPVNLGACTDDNWVTKANEAIMRRMEKYGASELHFSLMALTKDRIELYQEQMEEVDGMLLSLPDDATEERRRLDEDRNLLAHKLQLEKEKRARWHRENQLRKHNFVPMIYELLKKLAERKELDPLITTAKEKATTRATEKAKKKAENQ</sequence>
<dbReference type="Pfam" id="PF18031">
    <property type="entry name" value="UCH_C"/>
    <property type="match status" value="1"/>
</dbReference>
<dbReference type="AlphaFoldDB" id="A0A8H7VMA2"/>
<keyword evidence="6 7" id="KW-0788">Thiol protease</keyword>
<dbReference type="InterPro" id="IPR001578">
    <property type="entry name" value="Peptidase_C12_UCH"/>
</dbReference>
<dbReference type="PIRSF" id="PIRSF038120">
    <property type="entry name" value="Ubiquitinyl_hydrolase_UCH37"/>
    <property type="match status" value="1"/>
</dbReference>
<feature type="site" description="Important for enzyme activity" evidence="9 10">
    <location>
        <position position="182"/>
    </location>
</feature>
<dbReference type="InterPro" id="IPR017390">
    <property type="entry name" value="Ubiquitinyl_hydrolase_UCH37"/>
</dbReference>
<keyword evidence="5 7" id="KW-0378">Hydrolase</keyword>
<evidence type="ECO:0000256" key="1">
    <source>
        <dbReference type="ARBA" id="ARBA00000707"/>
    </source>
</evidence>
<dbReference type="InterPro" id="IPR036959">
    <property type="entry name" value="Peptidase_C12_UCH_sf"/>
</dbReference>
<dbReference type="PROSITE" id="PS52048">
    <property type="entry name" value="UCH_DOMAIN"/>
    <property type="match status" value="1"/>
</dbReference>
<dbReference type="Pfam" id="PF01088">
    <property type="entry name" value="Peptidase_C12"/>
    <property type="match status" value="1"/>
</dbReference>
<keyword evidence="3 7" id="KW-0645">Protease</keyword>
<dbReference type="GO" id="GO:0016579">
    <property type="term" value="P:protein deubiquitination"/>
    <property type="evidence" value="ECO:0007669"/>
    <property type="project" value="InterPro"/>
</dbReference>
<dbReference type="Gene3D" id="1.20.58.860">
    <property type="match status" value="1"/>
</dbReference>
<name>A0A8H7VMA2_9FUNG</name>
<evidence type="ECO:0000313" key="13">
    <source>
        <dbReference type="EMBL" id="KAG2221678.1"/>
    </source>
</evidence>
<dbReference type="GO" id="GO:0005737">
    <property type="term" value="C:cytoplasm"/>
    <property type="evidence" value="ECO:0007669"/>
    <property type="project" value="TreeGrafter"/>
</dbReference>
<dbReference type="InterPro" id="IPR038765">
    <property type="entry name" value="Papain-like_cys_pep_sf"/>
</dbReference>
<comment type="similarity">
    <text evidence="2 7 10 11">Belongs to the peptidase C12 family.</text>
</comment>
<proteinExistence type="inferred from homology"/>
<comment type="catalytic activity">
    <reaction evidence="1 7 10 11">
        <text>Thiol-dependent hydrolysis of ester, thioester, amide, peptide and isopeptide bonds formed by the C-terminal Gly of ubiquitin (a 76-residue protein attached to proteins as an intracellular targeting signal).</text>
        <dbReference type="EC" id="3.4.19.12"/>
    </reaction>
</comment>
<evidence type="ECO:0000256" key="7">
    <source>
        <dbReference type="PIRNR" id="PIRNR038120"/>
    </source>
</evidence>
<keyword evidence="4 7" id="KW-0833">Ubl conjugation pathway</keyword>
<reference evidence="13 14" key="1">
    <citation type="submission" date="2020-12" db="EMBL/GenBank/DDBJ databases">
        <title>Metabolic potential, ecology and presence of endohyphal bacteria is reflected in genomic diversity of Mucoromycotina.</title>
        <authorList>
            <person name="Muszewska A."/>
            <person name="Okrasinska A."/>
            <person name="Steczkiewicz K."/>
            <person name="Drgas O."/>
            <person name="Orlowska M."/>
            <person name="Perlinska-Lenart U."/>
            <person name="Aleksandrzak-Piekarczyk T."/>
            <person name="Szatraj K."/>
            <person name="Zielenkiewicz U."/>
            <person name="Pilsyk S."/>
            <person name="Malc E."/>
            <person name="Mieczkowski P."/>
            <person name="Kruszewska J.S."/>
            <person name="Biernat P."/>
            <person name="Pawlowska J."/>
        </authorList>
    </citation>
    <scope>NUCLEOTIDE SEQUENCE [LARGE SCALE GENOMIC DNA]</scope>
    <source>
        <strain evidence="13 14">CBS 142.35</strain>
    </source>
</reference>
<dbReference type="PRINTS" id="PR00707">
    <property type="entry name" value="UBCTHYDRLASE"/>
</dbReference>
<feature type="domain" description="UCH catalytic" evidence="12">
    <location>
        <begin position="6"/>
        <end position="228"/>
    </location>
</feature>
<dbReference type="Proteomes" id="UP000646827">
    <property type="component" value="Unassembled WGS sequence"/>
</dbReference>
<feature type="active site" description="Nucleophile" evidence="8 10">
    <location>
        <position position="91"/>
    </location>
</feature>
<protein>
    <recommendedName>
        <fullName evidence="7 11">Ubiquitin carboxyl-terminal hydrolase</fullName>
        <ecNumber evidence="7 11">3.4.19.12</ecNumber>
    </recommendedName>
</protein>
<dbReference type="OrthoDB" id="1924260at2759"/>
<keyword evidence="14" id="KW-1185">Reference proteome</keyword>
<evidence type="ECO:0000256" key="2">
    <source>
        <dbReference type="ARBA" id="ARBA00009326"/>
    </source>
</evidence>
<evidence type="ECO:0000256" key="8">
    <source>
        <dbReference type="PIRSR" id="PIRSR038120-1"/>
    </source>
</evidence>
<dbReference type="GO" id="GO:0006511">
    <property type="term" value="P:ubiquitin-dependent protein catabolic process"/>
    <property type="evidence" value="ECO:0007669"/>
    <property type="project" value="UniProtKB-UniRule"/>
</dbReference>
<dbReference type="FunFam" id="3.40.532.10:FF:000009">
    <property type="entry name" value="Ubiquitin carboxyl-terminal hydrolase"/>
    <property type="match status" value="1"/>
</dbReference>
<evidence type="ECO:0000256" key="5">
    <source>
        <dbReference type="ARBA" id="ARBA00022801"/>
    </source>
</evidence>
<evidence type="ECO:0000256" key="4">
    <source>
        <dbReference type="ARBA" id="ARBA00022786"/>
    </source>
</evidence>
<feature type="site" description="Transition state stabilizer" evidence="10">
    <location>
        <position position="85"/>
    </location>
</feature>
<gene>
    <name evidence="13" type="ORF">INT45_002716</name>
</gene>
<evidence type="ECO:0000256" key="3">
    <source>
        <dbReference type="ARBA" id="ARBA00022670"/>
    </source>
</evidence>
<comment type="caution">
    <text evidence="13">The sequence shown here is derived from an EMBL/GenBank/DDBJ whole genome shotgun (WGS) entry which is preliminary data.</text>
</comment>
<dbReference type="PANTHER" id="PTHR10589:SF16">
    <property type="entry name" value="UBIQUITIN CARBOXYL-TERMINAL HYDROLASE ISOZYME L5"/>
    <property type="match status" value="1"/>
</dbReference>